<dbReference type="SUPFAM" id="SSF55486">
    <property type="entry name" value="Metalloproteases ('zincins'), catalytic domain"/>
    <property type="match status" value="2"/>
</dbReference>
<feature type="compositionally biased region" description="Polar residues" evidence="2">
    <location>
        <begin position="200"/>
        <end position="209"/>
    </location>
</feature>
<protein>
    <recommendedName>
        <fullName evidence="4">Peptidase M13 N-terminal domain-containing protein</fullName>
    </recommendedName>
</protein>
<gene>
    <name evidence="5" type="ORF">HPB52_008672</name>
</gene>
<dbReference type="PROSITE" id="PS51885">
    <property type="entry name" value="NEPRILYSIN"/>
    <property type="match status" value="1"/>
</dbReference>
<dbReference type="AlphaFoldDB" id="A0A9D4QEF4"/>
<proteinExistence type="inferred from homology"/>
<dbReference type="InterPro" id="IPR000718">
    <property type="entry name" value="Peptidase_M13"/>
</dbReference>
<feature type="compositionally biased region" description="Polar residues" evidence="2">
    <location>
        <begin position="100"/>
        <end position="118"/>
    </location>
</feature>
<feature type="compositionally biased region" description="Polar residues" evidence="2">
    <location>
        <begin position="1"/>
        <end position="25"/>
    </location>
</feature>
<keyword evidence="6" id="KW-1185">Reference proteome</keyword>
<feature type="compositionally biased region" description="Basic residues" evidence="2">
    <location>
        <begin position="365"/>
        <end position="377"/>
    </location>
</feature>
<feature type="compositionally biased region" description="Low complexity" evidence="2">
    <location>
        <begin position="122"/>
        <end position="139"/>
    </location>
</feature>
<evidence type="ECO:0000256" key="1">
    <source>
        <dbReference type="ARBA" id="ARBA00007357"/>
    </source>
</evidence>
<keyword evidence="3" id="KW-0812">Transmembrane</keyword>
<dbReference type="InterPro" id="IPR024079">
    <property type="entry name" value="MetalloPept_cat_dom_sf"/>
</dbReference>
<dbReference type="PANTHER" id="PTHR11733">
    <property type="entry name" value="ZINC METALLOPROTEASE FAMILY M13 NEPRILYSIN-RELATED"/>
    <property type="match status" value="1"/>
</dbReference>
<dbReference type="Proteomes" id="UP000821837">
    <property type="component" value="Chromosome 10"/>
</dbReference>
<dbReference type="Pfam" id="PF05649">
    <property type="entry name" value="Peptidase_M13_N"/>
    <property type="match status" value="1"/>
</dbReference>
<feature type="transmembrane region" description="Helical" evidence="3">
    <location>
        <begin position="455"/>
        <end position="480"/>
    </location>
</feature>
<dbReference type="Gene3D" id="1.10.1380.10">
    <property type="entry name" value="Neutral endopeptidase , domain2"/>
    <property type="match status" value="1"/>
</dbReference>
<feature type="compositionally biased region" description="Polar residues" evidence="2">
    <location>
        <begin position="37"/>
        <end position="60"/>
    </location>
</feature>
<evidence type="ECO:0000256" key="3">
    <source>
        <dbReference type="SAM" id="Phobius"/>
    </source>
</evidence>
<dbReference type="GO" id="GO:0016485">
    <property type="term" value="P:protein processing"/>
    <property type="evidence" value="ECO:0007669"/>
    <property type="project" value="TreeGrafter"/>
</dbReference>
<dbReference type="GO" id="GO:0004222">
    <property type="term" value="F:metalloendopeptidase activity"/>
    <property type="evidence" value="ECO:0007669"/>
    <property type="project" value="InterPro"/>
</dbReference>
<dbReference type="InterPro" id="IPR008753">
    <property type="entry name" value="Peptidase_M13_N"/>
</dbReference>
<feature type="region of interest" description="Disordered" evidence="2">
    <location>
        <begin position="362"/>
        <end position="388"/>
    </location>
</feature>
<keyword evidence="3" id="KW-1133">Transmembrane helix</keyword>
<dbReference type="Gene3D" id="3.40.390.10">
    <property type="entry name" value="Collagenase (Catalytic Domain)"/>
    <property type="match status" value="2"/>
</dbReference>
<sequence>MADGQRSGTGSSKRPRNMTSGSKSPTRMRAHPKGNVSPRSTRSGGSASPKSQRSPTSSAIQPLERHDQPRNAGGHSSPKQTGSPKRGASPTKLTEKPVKTLNQGKSPTPTGPNASGRASPNPAGTPTSRPSSTTSGVVPHARPGVAPQNLQQNETVVPEVRGNLSPKRRGSPAGLRQERPAPKPGDASPRRGSPKAMKSGSASPKQRNSPGREPSPVTALTSSTPPGSGGGGGPVPKPFPPGAPGNTHADVFPTGGGPPLGGAPASHEPMSAKDHVAATPPAADAGPSTASPAHATSRGPTISLKDPRYRHFTRALLADRGRRGANGSPRGTSSPKGRASPSVGTSYYASDDDETIIEFATSQVRRTKSGGLGRRRSGTPSPVTTQRSSILLPSPLRERLSLLGLSSKSKPSVPSSPQDVVVNEELSFYMIHGSAPSGLTSGAKYDGGKPWKPSLLVLTGAFVLALLFTAIIFFIALHMISHSNAPSRHKNTRNHTTNATANSPLRSGTGLASTADAYGILLRDAIDADAKPCDNFYRFACGSWKRNHPHTTSGAENLDYFVATALARLREVKADEEPIGKAVRYLDACLAAAKGEAANDLKTVLAEAGLTWPDRSEGSDFVSALFFMARRLALPVFFGVDMLHREGNRRHTLAFPLDVAFQSILRTLMEHIRSGHVATYLRLPYDSMAGNGISDNARFSEILTSLKDMNEVFEVYLNAFEKEEALGNVTSLLRIAPMVPVEKWNTLLQKYFGANIAEVDYVVVFDRGSFAAILGLLKTRGEDGAKDILGCLAVQAAIFYTKIEVRESFFGSSEEARDQQERHCFGDVHGLFRYAVDRFLFNGSEGALADVSELAFTIRDEFVNTLRSGALLRGQPLPYPEVTGFGMIFALPETSKPLGPLFGRNGTYPNVSPRPLLNRMIYAERLAKPSVVSVDTARRDVGDLTGLHQRERQGDVSYLGFRLAPHHLFFPWFSTRGLGHRAALYAGIGARLAAAMYFDYVQRRPFGPSRLIDNHRCLGTTGATGASDRVDNLNVSFGLELQAAVAGVHVAWRAYRRNVIADRDTPNTAAAEDDVLGGMTGSRTFFVFGCYLFCGEDDGERMCNVPARENADFARVFECDEYSSMKSSKKCHMFG</sequence>
<dbReference type="PANTHER" id="PTHR11733:SF241">
    <property type="entry name" value="GH26575P-RELATED"/>
    <property type="match status" value="1"/>
</dbReference>
<organism evidence="5 6">
    <name type="scientific">Rhipicephalus sanguineus</name>
    <name type="common">Brown dog tick</name>
    <name type="synonym">Ixodes sanguineus</name>
    <dbReference type="NCBI Taxonomy" id="34632"/>
    <lineage>
        <taxon>Eukaryota</taxon>
        <taxon>Metazoa</taxon>
        <taxon>Ecdysozoa</taxon>
        <taxon>Arthropoda</taxon>
        <taxon>Chelicerata</taxon>
        <taxon>Arachnida</taxon>
        <taxon>Acari</taxon>
        <taxon>Parasitiformes</taxon>
        <taxon>Ixodida</taxon>
        <taxon>Ixodoidea</taxon>
        <taxon>Ixodidae</taxon>
        <taxon>Rhipicephalinae</taxon>
        <taxon>Rhipicephalus</taxon>
        <taxon>Rhipicephalus</taxon>
    </lineage>
</organism>
<reference evidence="5" key="1">
    <citation type="journal article" date="2020" name="Cell">
        <title>Large-Scale Comparative Analyses of Tick Genomes Elucidate Their Genetic Diversity and Vector Capacities.</title>
        <authorList>
            <consortium name="Tick Genome and Microbiome Consortium (TIGMIC)"/>
            <person name="Jia N."/>
            <person name="Wang J."/>
            <person name="Shi W."/>
            <person name="Du L."/>
            <person name="Sun Y."/>
            <person name="Zhan W."/>
            <person name="Jiang J.F."/>
            <person name="Wang Q."/>
            <person name="Zhang B."/>
            <person name="Ji P."/>
            <person name="Bell-Sakyi L."/>
            <person name="Cui X.M."/>
            <person name="Yuan T.T."/>
            <person name="Jiang B.G."/>
            <person name="Yang W.F."/>
            <person name="Lam T.T."/>
            <person name="Chang Q.C."/>
            <person name="Ding S.J."/>
            <person name="Wang X.J."/>
            <person name="Zhu J.G."/>
            <person name="Ruan X.D."/>
            <person name="Zhao L."/>
            <person name="Wei J.T."/>
            <person name="Ye R.Z."/>
            <person name="Que T.C."/>
            <person name="Du C.H."/>
            <person name="Zhou Y.H."/>
            <person name="Cheng J.X."/>
            <person name="Dai P.F."/>
            <person name="Guo W.B."/>
            <person name="Han X.H."/>
            <person name="Huang E.J."/>
            <person name="Li L.F."/>
            <person name="Wei W."/>
            <person name="Gao Y.C."/>
            <person name="Liu J.Z."/>
            <person name="Shao H.Z."/>
            <person name="Wang X."/>
            <person name="Wang C.C."/>
            <person name="Yang T.C."/>
            <person name="Huo Q.B."/>
            <person name="Li W."/>
            <person name="Chen H.Y."/>
            <person name="Chen S.E."/>
            <person name="Zhou L.G."/>
            <person name="Ni X.B."/>
            <person name="Tian J.H."/>
            <person name="Sheng Y."/>
            <person name="Liu T."/>
            <person name="Pan Y.S."/>
            <person name="Xia L.Y."/>
            <person name="Li J."/>
            <person name="Zhao F."/>
            <person name="Cao W.C."/>
        </authorList>
    </citation>
    <scope>NUCLEOTIDE SEQUENCE</scope>
    <source>
        <strain evidence="5">Rsan-2018</strain>
    </source>
</reference>
<keyword evidence="3" id="KW-0472">Membrane</keyword>
<dbReference type="InterPro" id="IPR042089">
    <property type="entry name" value="Peptidase_M13_dom_2"/>
</dbReference>
<dbReference type="VEuPathDB" id="VectorBase:RSAN_054224"/>
<reference evidence="5" key="2">
    <citation type="submission" date="2021-09" db="EMBL/GenBank/DDBJ databases">
        <authorList>
            <person name="Jia N."/>
            <person name="Wang J."/>
            <person name="Shi W."/>
            <person name="Du L."/>
            <person name="Sun Y."/>
            <person name="Zhan W."/>
            <person name="Jiang J."/>
            <person name="Wang Q."/>
            <person name="Zhang B."/>
            <person name="Ji P."/>
            <person name="Sakyi L.B."/>
            <person name="Cui X."/>
            <person name="Yuan T."/>
            <person name="Jiang B."/>
            <person name="Yang W."/>
            <person name="Lam T.T.-Y."/>
            <person name="Chang Q."/>
            <person name="Ding S."/>
            <person name="Wang X."/>
            <person name="Zhu J."/>
            <person name="Ruan X."/>
            <person name="Zhao L."/>
            <person name="Wei J."/>
            <person name="Que T."/>
            <person name="Du C."/>
            <person name="Cheng J."/>
            <person name="Dai P."/>
            <person name="Han X."/>
            <person name="Huang E."/>
            <person name="Gao Y."/>
            <person name="Liu J."/>
            <person name="Shao H."/>
            <person name="Ye R."/>
            <person name="Li L."/>
            <person name="Wei W."/>
            <person name="Wang X."/>
            <person name="Wang C."/>
            <person name="Huo Q."/>
            <person name="Li W."/>
            <person name="Guo W."/>
            <person name="Chen H."/>
            <person name="Chen S."/>
            <person name="Zhou L."/>
            <person name="Zhou L."/>
            <person name="Ni X."/>
            <person name="Tian J."/>
            <person name="Zhou Y."/>
            <person name="Sheng Y."/>
            <person name="Liu T."/>
            <person name="Pan Y."/>
            <person name="Xia L."/>
            <person name="Li J."/>
            <person name="Zhao F."/>
            <person name="Cao W."/>
        </authorList>
    </citation>
    <scope>NUCLEOTIDE SEQUENCE</scope>
    <source>
        <strain evidence="5">Rsan-2018</strain>
        <tissue evidence="5">Larvae</tissue>
    </source>
</reference>
<feature type="compositionally biased region" description="Polar residues" evidence="2">
    <location>
        <begin position="378"/>
        <end position="387"/>
    </location>
</feature>
<evidence type="ECO:0000256" key="2">
    <source>
        <dbReference type="SAM" id="MobiDB-lite"/>
    </source>
</evidence>
<dbReference type="GO" id="GO:0005886">
    <property type="term" value="C:plasma membrane"/>
    <property type="evidence" value="ECO:0007669"/>
    <property type="project" value="TreeGrafter"/>
</dbReference>
<accession>A0A9D4QEF4</accession>
<evidence type="ECO:0000259" key="4">
    <source>
        <dbReference type="Pfam" id="PF05649"/>
    </source>
</evidence>
<name>A0A9D4QEF4_RHISA</name>
<feature type="region of interest" description="Disordered" evidence="2">
    <location>
        <begin position="1"/>
        <end position="347"/>
    </location>
</feature>
<feature type="region of interest" description="Disordered" evidence="2">
    <location>
        <begin position="485"/>
        <end position="508"/>
    </location>
</feature>
<comment type="caution">
    <text evidence="5">The sequence shown here is derived from an EMBL/GenBank/DDBJ whole genome shotgun (WGS) entry which is preliminary data.</text>
</comment>
<evidence type="ECO:0000313" key="6">
    <source>
        <dbReference type="Proteomes" id="UP000821837"/>
    </source>
</evidence>
<dbReference type="EMBL" id="JABSTV010001246">
    <property type="protein sequence ID" value="KAH7976113.1"/>
    <property type="molecule type" value="Genomic_DNA"/>
</dbReference>
<comment type="similarity">
    <text evidence="1">Belongs to the peptidase M13 family.</text>
</comment>
<feature type="domain" description="Peptidase M13 N-terminal" evidence="4">
    <location>
        <begin position="532"/>
        <end position="867"/>
    </location>
</feature>
<evidence type="ECO:0000313" key="5">
    <source>
        <dbReference type="EMBL" id="KAH7976113.1"/>
    </source>
</evidence>